<feature type="transmembrane region" description="Helical" evidence="1">
    <location>
        <begin position="87"/>
        <end position="106"/>
    </location>
</feature>
<comment type="caution">
    <text evidence="2">The sequence shown here is derived from an EMBL/GenBank/DDBJ whole genome shotgun (WGS) entry which is preliminary data.</text>
</comment>
<feature type="transmembrane region" description="Helical" evidence="1">
    <location>
        <begin position="6"/>
        <end position="25"/>
    </location>
</feature>
<proteinExistence type="predicted"/>
<dbReference type="Proteomes" id="UP001596084">
    <property type="component" value="Unassembled WGS sequence"/>
</dbReference>
<protein>
    <recommendedName>
        <fullName evidence="4">DUF2214 domain-containing protein</fullName>
    </recommendedName>
</protein>
<evidence type="ECO:0000256" key="1">
    <source>
        <dbReference type="SAM" id="Phobius"/>
    </source>
</evidence>
<evidence type="ECO:0000313" key="3">
    <source>
        <dbReference type="Proteomes" id="UP001596084"/>
    </source>
</evidence>
<accession>A0ABW0QBY0</accession>
<dbReference type="EMBL" id="JBHSMX010000023">
    <property type="protein sequence ID" value="MFC5522168.1"/>
    <property type="molecule type" value="Genomic_DNA"/>
</dbReference>
<feature type="transmembrane region" description="Helical" evidence="1">
    <location>
        <begin position="55"/>
        <end position="75"/>
    </location>
</feature>
<sequence length="201" mass="21550">MELTRLAIVYIHLIACCVAIGLVLTSDIAMVKQLLQGDSNEPVDHKHLDSLQKTVSRALAVLWVTGVTFIVWDVSAKGWGYMANPKIQAKIGLVVLLTINGVLLHKTVLPLMQKAGSLLKLTFNQRLLALFAGSVSGVTWFYAAFIGVGRPLAWKYSLVELLAAYPVLIAGGFGAMLALTAWAKSRADGQGYGGTMLSGAH</sequence>
<keyword evidence="1" id="KW-1133">Transmembrane helix</keyword>
<keyword evidence="1" id="KW-0812">Transmembrane</keyword>
<name>A0ABW0QBY0_9BURK</name>
<dbReference type="RefSeq" id="WP_084389536.1">
    <property type="nucleotide sequence ID" value="NZ_JBHSMX010000023.1"/>
</dbReference>
<keyword evidence="3" id="KW-1185">Reference proteome</keyword>
<feature type="transmembrane region" description="Helical" evidence="1">
    <location>
        <begin position="127"/>
        <end position="149"/>
    </location>
</feature>
<evidence type="ECO:0000313" key="2">
    <source>
        <dbReference type="EMBL" id="MFC5522168.1"/>
    </source>
</evidence>
<evidence type="ECO:0008006" key="4">
    <source>
        <dbReference type="Google" id="ProtNLM"/>
    </source>
</evidence>
<gene>
    <name evidence="2" type="ORF">ACFPP7_14800</name>
</gene>
<organism evidence="2 3">
    <name type="scientific">Polaromonas jejuensis</name>
    <dbReference type="NCBI Taxonomy" id="457502"/>
    <lineage>
        <taxon>Bacteria</taxon>
        <taxon>Pseudomonadati</taxon>
        <taxon>Pseudomonadota</taxon>
        <taxon>Betaproteobacteria</taxon>
        <taxon>Burkholderiales</taxon>
        <taxon>Comamonadaceae</taxon>
        <taxon>Polaromonas</taxon>
    </lineage>
</organism>
<feature type="transmembrane region" description="Helical" evidence="1">
    <location>
        <begin position="161"/>
        <end position="182"/>
    </location>
</feature>
<keyword evidence="1" id="KW-0472">Membrane</keyword>
<reference evidence="3" key="1">
    <citation type="journal article" date="2019" name="Int. J. Syst. Evol. Microbiol.">
        <title>The Global Catalogue of Microorganisms (GCM) 10K type strain sequencing project: providing services to taxonomists for standard genome sequencing and annotation.</title>
        <authorList>
            <consortium name="The Broad Institute Genomics Platform"/>
            <consortium name="The Broad Institute Genome Sequencing Center for Infectious Disease"/>
            <person name="Wu L."/>
            <person name="Ma J."/>
        </authorList>
    </citation>
    <scope>NUCLEOTIDE SEQUENCE [LARGE SCALE GENOMIC DNA]</scope>
    <source>
        <strain evidence="3">CGMCC 4.7277</strain>
    </source>
</reference>